<dbReference type="InterPro" id="IPR036271">
    <property type="entry name" value="Tet_transcr_reg_TetR-rel_C_sf"/>
</dbReference>
<comment type="caution">
    <text evidence="6">The sequence shown here is derived from an EMBL/GenBank/DDBJ whole genome shotgun (WGS) entry which is preliminary data.</text>
</comment>
<sequence length="210" mass="23611">MDNTKTAVTRNRLLEAAKEVFAKAGVNGATTKEIARVAGVNEVTLFRHFQSKEQLLSAVVQQFTALQAEALAHQEEWTQDLREDLRHYALLYNAMLEEHEALIRTFIGEAQRHPEAARRIIYETTQPLREKLITYLSNGQRRGIVRQGVDLRAAVDIFTGMLLGGMLRRSASPIPLGYSSESYVETSVDLFVLGISTIKSRLENEAQHNS</sequence>
<dbReference type="InterPro" id="IPR011075">
    <property type="entry name" value="TetR_C"/>
</dbReference>
<dbReference type="InterPro" id="IPR009057">
    <property type="entry name" value="Homeodomain-like_sf"/>
</dbReference>
<reference evidence="6 7" key="1">
    <citation type="submission" date="2024-09" db="EMBL/GenBank/DDBJ databases">
        <title>Floridaenema gen nov. (Aerosakkonemataceae, Aerosakkonematales ord. nov., Cyanobacteria) from benthic tropical and subtropical fresh waters, with the description of four new species.</title>
        <authorList>
            <person name="Moretto J.A."/>
            <person name="Berthold D.E."/>
            <person name="Lefler F.W."/>
            <person name="Huang I.-S."/>
            <person name="Laughinghouse H. IV."/>
        </authorList>
    </citation>
    <scope>NUCLEOTIDE SEQUENCE [LARGE SCALE GENOMIC DNA]</scope>
    <source>
        <strain evidence="6 7">BLCC-F50</strain>
    </source>
</reference>
<dbReference type="Gene3D" id="1.10.10.60">
    <property type="entry name" value="Homeodomain-like"/>
    <property type="match status" value="1"/>
</dbReference>
<evidence type="ECO:0000259" key="5">
    <source>
        <dbReference type="PROSITE" id="PS50977"/>
    </source>
</evidence>
<feature type="domain" description="HTH tetR-type" evidence="5">
    <location>
        <begin position="7"/>
        <end position="67"/>
    </location>
</feature>
<dbReference type="SUPFAM" id="SSF48498">
    <property type="entry name" value="Tetracyclin repressor-like, C-terminal domain"/>
    <property type="match status" value="1"/>
</dbReference>
<dbReference type="Pfam" id="PF00440">
    <property type="entry name" value="TetR_N"/>
    <property type="match status" value="1"/>
</dbReference>
<protein>
    <submittedName>
        <fullName evidence="6">TetR/AcrR family transcriptional regulator</fullName>
    </submittedName>
</protein>
<dbReference type="PANTHER" id="PTHR30055">
    <property type="entry name" value="HTH-TYPE TRANSCRIPTIONAL REGULATOR RUTR"/>
    <property type="match status" value="1"/>
</dbReference>
<dbReference type="PANTHER" id="PTHR30055:SF234">
    <property type="entry name" value="HTH-TYPE TRANSCRIPTIONAL REGULATOR BETI"/>
    <property type="match status" value="1"/>
</dbReference>
<gene>
    <name evidence="6" type="ORF">ACE1CI_31025</name>
</gene>
<dbReference type="EMBL" id="JBHFNR010000251">
    <property type="protein sequence ID" value="MFB2897373.1"/>
    <property type="molecule type" value="Genomic_DNA"/>
</dbReference>
<dbReference type="InterPro" id="IPR050109">
    <property type="entry name" value="HTH-type_TetR-like_transc_reg"/>
</dbReference>
<evidence type="ECO:0000256" key="4">
    <source>
        <dbReference type="PROSITE-ProRule" id="PRU00335"/>
    </source>
</evidence>
<evidence type="ECO:0000313" key="7">
    <source>
        <dbReference type="Proteomes" id="UP001576784"/>
    </source>
</evidence>
<dbReference type="Proteomes" id="UP001576784">
    <property type="component" value="Unassembled WGS sequence"/>
</dbReference>
<evidence type="ECO:0000256" key="3">
    <source>
        <dbReference type="ARBA" id="ARBA00023163"/>
    </source>
</evidence>
<dbReference type="RefSeq" id="WP_413266982.1">
    <property type="nucleotide sequence ID" value="NZ_JBHFNR010000251.1"/>
</dbReference>
<evidence type="ECO:0000256" key="2">
    <source>
        <dbReference type="ARBA" id="ARBA00023125"/>
    </source>
</evidence>
<keyword evidence="7" id="KW-1185">Reference proteome</keyword>
<feature type="DNA-binding region" description="H-T-H motif" evidence="4">
    <location>
        <begin position="30"/>
        <end position="49"/>
    </location>
</feature>
<evidence type="ECO:0000256" key="1">
    <source>
        <dbReference type="ARBA" id="ARBA00023015"/>
    </source>
</evidence>
<accession>A0ABV4Y054</accession>
<keyword evidence="3" id="KW-0804">Transcription</keyword>
<name>A0ABV4Y054_9CYAN</name>
<evidence type="ECO:0000313" key="6">
    <source>
        <dbReference type="EMBL" id="MFB2897373.1"/>
    </source>
</evidence>
<dbReference type="PROSITE" id="PS50977">
    <property type="entry name" value="HTH_TETR_2"/>
    <property type="match status" value="1"/>
</dbReference>
<dbReference type="Pfam" id="PF16859">
    <property type="entry name" value="TetR_C_11"/>
    <property type="match status" value="1"/>
</dbReference>
<dbReference type="SUPFAM" id="SSF46689">
    <property type="entry name" value="Homeodomain-like"/>
    <property type="match status" value="1"/>
</dbReference>
<proteinExistence type="predicted"/>
<dbReference type="Gene3D" id="1.10.357.10">
    <property type="entry name" value="Tetracycline Repressor, domain 2"/>
    <property type="match status" value="1"/>
</dbReference>
<organism evidence="6 7">
    <name type="scientific">Floridaenema flaviceps BLCC-F50</name>
    <dbReference type="NCBI Taxonomy" id="3153642"/>
    <lineage>
        <taxon>Bacteria</taxon>
        <taxon>Bacillati</taxon>
        <taxon>Cyanobacteriota</taxon>
        <taxon>Cyanophyceae</taxon>
        <taxon>Oscillatoriophycideae</taxon>
        <taxon>Aerosakkonematales</taxon>
        <taxon>Aerosakkonemataceae</taxon>
        <taxon>Floridanema</taxon>
        <taxon>Floridanema flaviceps</taxon>
    </lineage>
</organism>
<dbReference type="PRINTS" id="PR00455">
    <property type="entry name" value="HTHTETR"/>
</dbReference>
<keyword evidence="2 4" id="KW-0238">DNA-binding</keyword>
<dbReference type="InterPro" id="IPR001647">
    <property type="entry name" value="HTH_TetR"/>
</dbReference>
<keyword evidence="1" id="KW-0805">Transcription regulation</keyword>